<dbReference type="SMART" id="SM00389">
    <property type="entry name" value="HOX"/>
    <property type="match status" value="1"/>
</dbReference>
<evidence type="ECO:0000313" key="10">
    <source>
        <dbReference type="EMBL" id="CAG9789992.1"/>
    </source>
</evidence>
<feature type="region of interest" description="Disordered" evidence="8">
    <location>
        <begin position="234"/>
        <end position="253"/>
    </location>
</feature>
<keyword evidence="4 6" id="KW-0371">Homeobox</keyword>
<evidence type="ECO:0000256" key="8">
    <source>
        <dbReference type="SAM" id="MobiDB-lite"/>
    </source>
</evidence>
<keyword evidence="3 6" id="KW-0238">DNA-binding</keyword>
<dbReference type="Pfam" id="PF00046">
    <property type="entry name" value="Homeodomain"/>
    <property type="match status" value="1"/>
</dbReference>
<feature type="compositionally biased region" description="Polar residues" evidence="8">
    <location>
        <begin position="235"/>
        <end position="253"/>
    </location>
</feature>
<dbReference type="GO" id="GO:0000978">
    <property type="term" value="F:RNA polymerase II cis-regulatory region sequence-specific DNA binding"/>
    <property type="evidence" value="ECO:0007669"/>
    <property type="project" value="TreeGrafter"/>
</dbReference>
<dbReference type="CDD" id="cd00086">
    <property type="entry name" value="homeodomain"/>
    <property type="match status" value="1"/>
</dbReference>
<evidence type="ECO:0000256" key="6">
    <source>
        <dbReference type="PROSITE-ProRule" id="PRU00108"/>
    </source>
</evidence>
<dbReference type="Proteomes" id="UP001153714">
    <property type="component" value="Chromosome 20"/>
</dbReference>
<evidence type="ECO:0000259" key="9">
    <source>
        <dbReference type="PROSITE" id="PS50071"/>
    </source>
</evidence>
<feature type="compositionally biased region" description="Polar residues" evidence="8">
    <location>
        <begin position="456"/>
        <end position="474"/>
    </location>
</feature>
<keyword evidence="5 6" id="KW-0539">Nucleus</keyword>
<dbReference type="PROSITE" id="PS50071">
    <property type="entry name" value="HOMEOBOX_2"/>
    <property type="match status" value="1"/>
</dbReference>
<evidence type="ECO:0000256" key="5">
    <source>
        <dbReference type="ARBA" id="ARBA00023242"/>
    </source>
</evidence>
<evidence type="ECO:0000256" key="1">
    <source>
        <dbReference type="ARBA" id="ARBA00004123"/>
    </source>
</evidence>
<dbReference type="OrthoDB" id="6159439at2759"/>
<evidence type="ECO:0000313" key="11">
    <source>
        <dbReference type="Proteomes" id="UP001153714"/>
    </source>
</evidence>
<feature type="compositionally biased region" description="Polar residues" evidence="8">
    <location>
        <begin position="1"/>
        <end position="13"/>
    </location>
</feature>
<dbReference type="PANTHER" id="PTHR45793">
    <property type="entry name" value="HOMEOBOX PROTEIN"/>
    <property type="match status" value="1"/>
</dbReference>
<keyword evidence="2" id="KW-0217">Developmental protein</keyword>
<feature type="region of interest" description="Disordered" evidence="8">
    <location>
        <begin position="416"/>
        <end position="474"/>
    </location>
</feature>
<dbReference type="InterPro" id="IPR009057">
    <property type="entry name" value="Homeodomain-like_sf"/>
</dbReference>
<dbReference type="InterPro" id="IPR001356">
    <property type="entry name" value="HD"/>
</dbReference>
<accession>A0A9N9WD75</accession>
<dbReference type="GO" id="GO:0005634">
    <property type="term" value="C:nucleus"/>
    <property type="evidence" value="ECO:0007669"/>
    <property type="project" value="UniProtKB-SubCell"/>
</dbReference>
<proteinExistence type="predicted"/>
<dbReference type="EMBL" id="OU893351">
    <property type="protein sequence ID" value="CAG9789992.1"/>
    <property type="molecule type" value="Genomic_DNA"/>
</dbReference>
<dbReference type="Gene3D" id="1.10.10.60">
    <property type="entry name" value="Homeodomain-like"/>
    <property type="match status" value="1"/>
</dbReference>
<dbReference type="GO" id="GO:0000981">
    <property type="term" value="F:DNA-binding transcription factor activity, RNA polymerase II-specific"/>
    <property type="evidence" value="ECO:0007669"/>
    <property type="project" value="InterPro"/>
</dbReference>
<evidence type="ECO:0000256" key="3">
    <source>
        <dbReference type="ARBA" id="ARBA00023125"/>
    </source>
</evidence>
<evidence type="ECO:0000256" key="7">
    <source>
        <dbReference type="RuleBase" id="RU000682"/>
    </source>
</evidence>
<dbReference type="SUPFAM" id="SSF46689">
    <property type="entry name" value="Homeodomain-like"/>
    <property type="match status" value="1"/>
</dbReference>
<dbReference type="FunFam" id="1.10.10.60:FF:000142">
    <property type="entry name" value="homeobox protein OTX2 isoform X2"/>
    <property type="match status" value="1"/>
</dbReference>
<evidence type="ECO:0000256" key="2">
    <source>
        <dbReference type="ARBA" id="ARBA00022473"/>
    </source>
</evidence>
<feature type="region of interest" description="Disordered" evidence="8">
    <location>
        <begin position="1"/>
        <end position="24"/>
    </location>
</feature>
<feature type="region of interest" description="Disordered" evidence="8">
    <location>
        <begin position="325"/>
        <end position="354"/>
    </location>
</feature>
<dbReference type="PANTHER" id="PTHR45793:SF5">
    <property type="entry name" value="HOMEOTIC PROTEIN OCELLILESS"/>
    <property type="match status" value="1"/>
</dbReference>
<reference evidence="10" key="2">
    <citation type="submission" date="2022-10" db="EMBL/GenBank/DDBJ databases">
        <authorList>
            <consortium name="ENA_rothamsted_submissions"/>
            <consortium name="culmorum"/>
            <person name="King R."/>
        </authorList>
    </citation>
    <scope>NUCLEOTIDE SEQUENCE</scope>
</reference>
<keyword evidence="11" id="KW-1185">Reference proteome</keyword>
<protein>
    <recommendedName>
        <fullName evidence="9">Homeobox domain-containing protein</fullName>
    </recommendedName>
</protein>
<gene>
    <name evidence="10" type="ORF">DIATSA_LOCUS7684</name>
</gene>
<dbReference type="AlphaFoldDB" id="A0A9N9WD75"/>
<comment type="subcellular location">
    <subcellularLocation>
        <location evidence="1 6 7">Nucleus</location>
    </subcellularLocation>
</comment>
<sequence length="504" mass="55010">MALLTNSSATGPTTGPAAPQAHHSTTPLHHYFHYLKQPSPLAQNPYAHHSSAHHMGMGPGPLGGLGPFGLTHHGLEAVGFPQGVNPRKQRRERTTFTRAQLDVLEALFGKTRYPDIFMREEVALKINLPESRVQVWFKNRRAKCRQQLQQQTNTQISSKSSTSKTSSISSSNLKSSSSNSSTSSKITTSKSLSTSTSLTTTQNSSIITTSSPNLPITPTTSVSPPINVICKKESAPSNYESSPLNKNNSLTSISHHYNSNDALRLSGKESSPSDTISNVHGYGVTPKQELYNSPKRLDYSSKLDYTEKSFGSSLVKDQYSSRLTGNLTPLGSNSSIMTTPSPPITPQSLNGPGNVYHPDSYNSFHWPGSSDYIRSYSTSHHHQGYGQSAYNSPYYPSQASYRSNQETIMEYFNGSSVNQSHSSHHSHNLTTNGNQLYNQVSFGNPSPPAAWPSHHNILSSGPESPENQSQNSPHLSMLQASQITNFSNSGNSYFAPEKYGINMV</sequence>
<dbReference type="PROSITE" id="PS00027">
    <property type="entry name" value="HOMEOBOX_1"/>
    <property type="match status" value="1"/>
</dbReference>
<dbReference type="InterPro" id="IPR017970">
    <property type="entry name" value="Homeobox_CS"/>
</dbReference>
<organism evidence="10 11">
    <name type="scientific">Diatraea saccharalis</name>
    <name type="common">sugarcane borer</name>
    <dbReference type="NCBI Taxonomy" id="40085"/>
    <lineage>
        <taxon>Eukaryota</taxon>
        <taxon>Metazoa</taxon>
        <taxon>Ecdysozoa</taxon>
        <taxon>Arthropoda</taxon>
        <taxon>Hexapoda</taxon>
        <taxon>Insecta</taxon>
        <taxon>Pterygota</taxon>
        <taxon>Neoptera</taxon>
        <taxon>Endopterygota</taxon>
        <taxon>Lepidoptera</taxon>
        <taxon>Glossata</taxon>
        <taxon>Ditrysia</taxon>
        <taxon>Pyraloidea</taxon>
        <taxon>Crambidae</taxon>
        <taxon>Crambinae</taxon>
        <taxon>Diatraea</taxon>
    </lineage>
</organism>
<feature type="domain" description="Homeobox" evidence="9">
    <location>
        <begin position="87"/>
        <end position="147"/>
    </location>
</feature>
<reference evidence="10" key="1">
    <citation type="submission" date="2021-12" db="EMBL/GenBank/DDBJ databases">
        <authorList>
            <person name="King R."/>
        </authorList>
    </citation>
    <scope>NUCLEOTIDE SEQUENCE</scope>
</reference>
<feature type="compositionally biased region" description="Polar residues" evidence="8">
    <location>
        <begin position="428"/>
        <end position="444"/>
    </location>
</feature>
<feature type="region of interest" description="Disordered" evidence="8">
    <location>
        <begin position="147"/>
        <end position="225"/>
    </location>
</feature>
<evidence type="ECO:0000256" key="4">
    <source>
        <dbReference type="ARBA" id="ARBA00023155"/>
    </source>
</evidence>
<name>A0A9N9WD75_9NEOP</name>
<feature type="DNA-binding region" description="Homeobox" evidence="6">
    <location>
        <begin position="89"/>
        <end position="148"/>
    </location>
</feature>